<organism evidence="2">
    <name type="scientific">viral metagenome</name>
    <dbReference type="NCBI Taxonomy" id="1070528"/>
    <lineage>
        <taxon>unclassified sequences</taxon>
        <taxon>metagenomes</taxon>
        <taxon>organismal metagenomes</taxon>
    </lineage>
</organism>
<dbReference type="AlphaFoldDB" id="A0A6M3JR36"/>
<proteinExistence type="predicted"/>
<gene>
    <name evidence="2" type="ORF">MM415A02724_0002</name>
    <name evidence="1" type="ORF">MM415B01794_0015</name>
</gene>
<dbReference type="Pfam" id="PF24175">
    <property type="entry name" value="SU10_adaptor"/>
    <property type="match status" value="1"/>
</dbReference>
<dbReference type="InterPro" id="IPR056209">
    <property type="entry name" value="SU10_adaptor"/>
</dbReference>
<dbReference type="EMBL" id="MT141960">
    <property type="protein sequence ID" value="QJA72544.1"/>
    <property type="molecule type" value="Genomic_DNA"/>
</dbReference>
<evidence type="ECO:0000313" key="2">
    <source>
        <dbReference type="EMBL" id="QJA72544.1"/>
    </source>
</evidence>
<sequence>MKKIFALLSIIWILSFPISGYAGSNATSSITVQTIVNRVRADLNAATDAFWTPADIIQWTNEAVEVSVILTRGMEASEDITLVEDTISYTISASHYDISHAIYDSGVTGSPRRFSVLTRFIPTNAVPQQQPNPVFWWEWENKFYVFPAPDSNIAGATITIYLISNPTTLTAVGDAIPTPAYLDTAIIYYVKSKAYFKERSEQKATFYLKLFHQLINDYRQDIIRFDNPVPVKEGQ</sequence>
<name>A0A6M3JR36_9ZZZZ</name>
<evidence type="ECO:0000313" key="1">
    <source>
        <dbReference type="EMBL" id="QJA56785.1"/>
    </source>
</evidence>
<dbReference type="EMBL" id="MT141238">
    <property type="protein sequence ID" value="QJA56785.1"/>
    <property type="molecule type" value="Genomic_DNA"/>
</dbReference>
<accession>A0A6M3JR36</accession>
<protein>
    <submittedName>
        <fullName evidence="2">Uncharacterized protein</fullName>
    </submittedName>
</protein>
<reference evidence="2" key="1">
    <citation type="submission" date="2020-03" db="EMBL/GenBank/DDBJ databases">
        <title>The deep terrestrial virosphere.</title>
        <authorList>
            <person name="Holmfeldt K."/>
            <person name="Nilsson E."/>
            <person name="Simone D."/>
            <person name="Lopez-Fernandez M."/>
            <person name="Wu X."/>
            <person name="de Brujin I."/>
            <person name="Lundin D."/>
            <person name="Andersson A."/>
            <person name="Bertilsson S."/>
            <person name="Dopson M."/>
        </authorList>
    </citation>
    <scope>NUCLEOTIDE SEQUENCE</scope>
    <source>
        <strain evidence="2">MM415A02724</strain>
        <strain evidence="1">MM415B01794</strain>
    </source>
</reference>